<dbReference type="Pfam" id="PF13855">
    <property type="entry name" value="LRR_8"/>
    <property type="match status" value="1"/>
</dbReference>
<evidence type="ECO:0000256" key="5">
    <source>
        <dbReference type="ARBA" id="ARBA00022737"/>
    </source>
</evidence>
<sequence length="904" mass="101498">MVGGGVDGAARRGRDVQNAFSSPRNYSHYADIDDLGSYSDTDPAAMQRTSTDSSSSDDDHLAQNQKRELPLPSHLSHDYYPDMEETITFDYRSSERAGTGRHRANQEYYNVLEMASNRLQEDGSVNDYSSGDEAVRKKKKKKSKSKKDKRKSRRKSSEQEPHDDVEKTSKSTIFHSLFPSRSGMHASPIAGNNLAHNEHGDEVLDIDMDPNYDLPTFTSDQSSQWNPAALVTAAHANDKIDRHGFYKNMKDQADLAYGKVQSLKNGRHNAINNEYNLKDIGKTRDKKYRSRPESRNIVWGDESILTKDDSVEHKTDAWKSNRQTDDSAEDSSSSELHQSMVHYMDNEKRVEKLMWEQKWRRIGAVLLAIIILFSTCLGIYLSRSSKETSPPTSTQFDDNGVNRNDPPPRPLPSPPTTSIDEVVSSTSHGITETELQYIVNTITSNHSLFDDHHSPQSKALRWFQNDMSNYNMTTGARVAQRYALATLYYATNGTGWQTRSQWGSGHECDWYGVGCEAGENDTVSVTYLDLNSNLLDGTIPPEVGYVLSLEQIHLWGNNLRGTIPSTFSLLTKLHTVYLDKNYLDGEMGDIFNSMKSLKHLDLSHNRLRGHIPHGLGSLINLRDLRLSNNLLTSSVPSSFISLSNLQTLLLDSNAISGSLPSLMGDMRSLVTVRYVLQYYMVHSLFGLTVNTQTMLDRLHENDLVGHLPTFINAVNLEEAHFDGNYFTGTIPTFGSIRLRELYIGHNALTGSIPDSIGDLIKLEIFTANGNELSSSIPRSISKTTQLSILDLSNNKLTGEIPHEFAELILLHELRLDHNRLRGFPDWLGSLPDIQIVHLNNNRLDGKLQLPLDVGDLNDLTEFAIQDNDLTGIVDEFMCDLLLDVLTSDCWGSPPRVDCVSMRVH</sequence>
<dbReference type="Pfam" id="PF00560">
    <property type="entry name" value="LRR_1"/>
    <property type="match status" value="4"/>
</dbReference>
<dbReference type="SMART" id="SM00369">
    <property type="entry name" value="LRR_TYP"/>
    <property type="match status" value="4"/>
</dbReference>
<feature type="region of interest" description="Disordered" evidence="8">
    <location>
        <begin position="310"/>
        <end position="336"/>
    </location>
</feature>
<evidence type="ECO:0000256" key="3">
    <source>
        <dbReference type="ARBA" id="ARBA00022614"/>
    </source>
</evidence>
<feature type="compositionally biased region" description="Polar residues" evidence="8">
    <location>
        <begin position="387"/>
        <end position="397"/>
    </location>
</feature>
<dbReference type="SUPFAM" id="SSF52058">
    <property type="entry name" value="L domain-like"/>
    <property type="match status" value="1"/>
</dbReference>
<evidence type="ECO:0000256" key="4">
    <source>
        <dbReference type="ARBA" id="ARBA00022692"/>
    </source>
</evidence>
<evidence type="ECO:0008006" key="12">
    <source>
        <dbReference type="Google" id="ProtNLM"/>
    </source>
</evidence>
<keyword evidence="7 9" id="KW-0472">Membrane</keyword>
<dbReference type="InterPro" id="IPR003591">
    <property type="entry name" value="Leu-rich_rpt_typical-subtyp"/>
</dbReference>
<dbReference type="PRINTS" id="PR00019">
    <property type="entry name" value="LEURICHRPT"/>
</dbReference>
<dbReference type="EMBL" id="JALLBG020000062">
    <property type="protein sequence ID" value="KAL3768825.1"/>
    <property type="molecule type" value="Genomic_DNA"/>
</dbReference>
<reference evidence="10 11" key="1">
    <citation type="submission" date="2024-10" db="EMBL/GenBank/DDBJ databases">
        <title>Updated reference genomes for cyclostephanoid diatoms.</title>
        <authorList>
            <person name="Roberts W.R."/>
            <person name="Alverson A.J."/>
        </authorList>
    </citation>
    <scope>NUCLEOTIDE SEQUENCE [LARGE SCALE GENOMIC DNA]</scope>
    <source>
        <strain evidence="10 11">AJA232-27</strain>
    </source>
</reference>
<dbReference type="PANTHER" id="PTHR27008:SF596">
    <property type="entry name" value="OS02G0215500 PROTEIN"/>
    <property type="match status" value="1"/>
</dbReference>
<evidence type="ECO:0000256" key="7">
    <source>
        <dbReference type="ARBA" id="ARBA00023136"/>
    </source>
</evidence>
<dbReference type="GO" id="GO:0005886">
    <property type="term" value="C:plasma membrane"/>
    <property type="evidence" value="ECO:0007669"/>
    <property type="project" value="UniProtKB-SubCell"/>
</dbReference>
<dbReference type="FunFam" id="3.80.10.10:FF:000041">
    <property type="entry name" value="LRR receptor-like serine/threonine-protein kinase ERECTA"/>
    <property type="match status" value="1"/>
</dbReference>
<evidence type="ECO:0000313" key="11">
    <source>
        <dbReference type="Proteomes" id="UP001530293"/>
    </source>
</evidence>
<feature type="region of interest" description="Disordered" evidence="8">
    <location>
        <begin position="122"/>
        <end position="173"/>
    </location>
</feature>
<evidence type="ECO:0000256" key="8">
    <source>
        <dbReference type="SAM" id="MobiDB-lite"/>
    </source>
</evidence>
<gene>
    <name evidence="10" type="ORF">ACHAWU_006926</name>
</gene>
<keyword evidence="5" id="KW-0677">Repeat</keyword>
<keyword evidence="2" id="KW-1003">Cell membrane</keyword>
<keyword evidence="4 9" id="KW-0812">Transmembrane</keyword>
<feature type="compositionally biased region" description="Basic residues" evidence="8">
    <location>
        <begin position="136"/>
        <end position="154"/>
    </location>
</feature>
<dbReference type="FunFam" id="3.80.10.10:FF:000383">
    <property type="entry name" value="Leucine-rich repeat receptor protein kinase EMS1"/>
    <property type="match status" value="1"/>
</dbReference>
<proteinExistence type="predicted"/>
<dbReference type="AlphaFoldDB" id="A0ABD3N819"/>
<keyword evidence="6 9" id="KW-1133">Transmembrane helix</keyword>
<dbReference type="InterPro" id="IPR001611">
    <property type="entry name" value="Leu-rich_rpt"/>
</dbReference>
<evidence type="ECO:0000256" key="9">
    <source>
        <dbReference type="SAM" id="Phobius"/>
    </source>
</evidence>
<dbReference type="InterPro" id="IPR051809">
    <property type="entry name" value="Plant_receptor-like_S/T_kinase"/>
</dbReference>
<feature type="transmembrane region" description="Helical" evidence="9">
    <location>
        <begin position="362"/>
        <end position="381"/>
    </location>
</feature>
<protein>
    <recommendedName>
        <fullName evidence="12">Leucine-rich repeat-containing N-terminal plant-type domain-containing protein</fullName>
    </recommendedName>
</protein>
<comment type="caution">
    <text evidence="10">The sequence shown here is derived from an EMBL/GenBank/DDBJ whole genome shotgun (WGS) entry which is preliminary data.</text>
</comment>
<dbReference type="InterPro" id="IPR032675">
    <property type="entry name" value="LRR_dom_sf"/>
</dbReference>
<feature type="compositionally biased region" description="Basic and acidic residues" evidence="8">
    <location>
        <begin position="57"/>
        <end position="79"/>
    </location>
</feature>
<evidence type="ECO:0000256" key="1">
    <source>
        <dbReference type="ARBA" id="ARBA00004236"/>
    </source>
</evidence>
<dbReference type="PROSITE" id="PS51450">
    <property type="entry name" value="LRR"/>
    <property type="match status" value="1"/>
</dbReference>
<keyword evidence="11" id="KW-1185">Reference proteome</keyword>
<evidence type="ECO:0000256" key="2">
    <source>
        <dbReference type="ARBA" id="ARBA00022475"/>
    </source>
</evidence>
<keyword evidence="3" id="KW-0433">Leucine-rich repeat</keyword>
<comment type="subcellular location">
    <subcellularLocation>
        <location evidence="1">Cell membrane</location>
    </subcellularLocation>
</comment>
<accession>A0ABD3N819</accession>
<dbReference type="Proteomes" id="UP001530293">
    <property type="component" value="Unassembled WGS sequence"/>
</dbReference>
<evidence type="ECO:0000313" key="10">
    <source>
        <dbReference type="EMBL" id="KAL3768825.1"/>
    </source>
</evidence>
<feature type="compositionally biased region" description="Pro residues" evidence="8">
    <location>
        <begin position="405"/>
        <end position="415"/>
    </location>
</feature>
<dbReference type="PANTHER" id="PTHR27008">
    <property type="entry name" value="OS04G0122200 PROTEIN"/>
    <property type="match status" value="1"/>
</dbReference>
<dbReference type="Gene3D" id="3.80.10.10">
    <property type="entry name" value="Ribonuclease Inhibitor"/>
    <property type="match status" value="2"/>
</dbReference>
<evidence type="ECO:0000256" key="6">
    <source>
        <dbReference type="ARBA" id="ARBA00022989"/>
    </source>
</evidence>
<name>A0ABD3N819_9STRA</name>
<organism evidence="10 11">
    <name type="scientific">Discostella pseudostelligera</name>
    <dbReference type="NCBI Taxonomy" id="259834"/>
    <lineage>
        <taxon>Eukaryota</taxon>
        <taxon>Sar</taxon>
        <taxon>Stramenopiles</taxon>
        <taxon>Ochrophyta</taxon>
        <taxon>Bacillariophyta</taxon>
        <taxon>Coscinodiscophyceae</taxon>
        <taxon>Thalassiosirophycidae</taxon>
        <taxon>Stephanodiscales</taxon>
        <taxon>Stephanodiscaceae</taxon>
        <taxon>Discostella</taxon>
    </lineage>
</organism>
<feature type="compositionally biased region" description="Basic and acidic residues" evidence="8">
    <location>
        <begin position="310"/>
        <end position="325"/>
    </location>
</feature>
<feature type="region of interest" description="Disordered" evidence="8">
    <location>
        <begin position="384"/>
        <end position="425"/>
    </location>
</feature>
<feature type="compositionally biased region" description="Basic and acidic residues" evidence="8">
    <location>
        <begin position="155"/>
        <end position="169"/>
    </location>
</feature>
<feature type="compositionally biased region" description="Polar residues" evidence="8">
    <location>
        <begin position="416"/>
        <end position="425"/>
    </location>
</feature>
<feature type="region of interest" description="Disordered" evidence="8">
    <location>
        <begin position="1"/>
        <end position="79"/>
    </location>
</feature>